<reference evidence="1" key="2">
    <citation type="journal article" date="2015" name="Data Brief">
        <title>Shoot transcriptome of the giant reed, Arundo donax.</title>
        <authorList>
            <person name="Barrero R.A."/>
            <person name="Guerrero F.D."/>
            <person name="Moolhuijzen P."/>
            <person name="Goolsby J.A."/>
            <person name="Tidwell J."/>
            <person name="Bellgard S.E."/>
            <person name="Bellgard M.I."/>
        </authorList>
    </citation>
    <scope>NUCLEOTIDE SEQUENCE</scope>
    <source>
        <tissue evidence="1">Shoot tissue taken approximately 20 cm above the soil surface</tissue>
    </source>
</reference>
<dbReference type="AlphaFoldDB" id="A0A0A9CS29"/>
<accession>A0A0A9CS29</accession>
<sequence>MYLSASIPIVGPMVLVMLTPQYFHSGAWPAELLPPDHSLIIMNDQTKQTTFCAKLRNARCSNRRASGPNRFVDRVS</sequence>
<proteinExistence type="predicted"/>
<evidence type="ECO:0000313" key="1">
    <source>
        <dbReference type="EMBL" id="JAD77238.1"/>
    </source>
</evidence>
<organism evidence="1">
    <name type="scientific">Arundo donax</name>
    <name type="common">Giant reed</name>
    <name type="synonym">Donax arundinaceus</name>
    <dbReference type="NCBI Taxonomy" id="35708"/>
    <lineage>
        <taxon>Eukaryota</taxon>
        <taxon>Viridiplantae</taxon>
        <taxon>Streptophyta</taxon>
        <taxon>Embryophyta</taxon>
        <taxon>Tracheophyta</taxon>
        <taxon>Spermatophyta</taxon>
        <taxon>Magnoliopsida</taxon>
        <taxon>Liliopsida</taxon>
        <taxon>Poales</taxon>
        <taxon>Poaceae</taxon>
        <taxon>PACMAD clade</taxon>
        <taxon>Arundinoideae</taxon>
        <taxon>Arundineae</taxon>
        <taxon>Arundo</taxon>
    </lineage>
</organism>
<name>A0A0A9CS29_ARUDO</name>
<dbReference type="EMBL" id="GBRH01220657">
    <property type="protein sequence ID" value="JAD77238.1"/>
    <property type="molecule type" value="Transcribed_RNA"/>
</dbReference>
<protein>
    <submittedName>
        <fullName evidence="1">Uncharacterized protein</fullName>
    </submittedName>
</protein>
<reference evidence="1" key="1">
    <citation type="submission" date="2014-09" db="EMBL/GenBank/DDBJ databases">
        <authorList>
            <person name="Magalhaes I.L.F."/>
            <person name="Oliveira U."/>
            <person name="Santos F.R."/>
            <person name="Vidigal T.H.D.A."/>
            <person name="Brescovit A.D."/>
            <person name="Santos A.J."/>
        </authorList>
    </citation>
    <scope>NUCLEOTIDE SEQUENCE</scope>
    <source>
        <tissue evidence="1">Shoot tissue taken approximately 20 cm above the soil surface</tissue>
    </source>
</reference>